<dbReference type="STRING" id="1042163.BRLA_c025680"/>
<dbReference type="RefSeq" id="WP_003336311.1">
    <property type="nucleotide sequence ID" value="NZ_CP007806.1"/>
</dbReference>
<organism evidence="1 2">
    <name type="scientific">Brevibacillus laterosporus LMG 15441</name>
    <dbReference type="NCBI Taxonomy" id="1042163"/>
    <lineage>
        <taxon>Bacteria</taxon>
        <taxon>Bacillati</taxon>
        <taxon>Bacillota</taxon>
        <taxon>Bacilli</taxon>
        <taxon>Bacillales</taxon>
        <taxon>Paenibacillaceae</taxon>
        <taxon>Brevibacillus</taxon>
    </lineage>
</organism>
<protein>
    <submittedName>
        <fullName evidence="1">Uncharacterized protein</fullName>
    </submittedName>
</protein>
<dbReference type="HOGENOM" id="CLU_3115300_0_0_9"/>
<dbReference type="KEGG" id="blr:BRLA_c025680"/>
<accession>A0A075R2W9</accession>
<gene>
    <name evidence="1" type="ORF">BRLA_c025680</name>
</gene>
<dbReference type="AlphaFoldDB" id="A0A075R2W9"/>
<dbReference type="Proteomes" id="UP000005850">
    <property type="component" value="Chromosome"/>
</dbReference>
<evidence type="ECO:0000313" key="2">
    <source>
        <dbReference type="Proteomes" id="UP000005850"/>
    </source>
</evidence>
<proteinExistence type="predicted"/>
<name>A0A075R2W9_BRELA</name>
<reference evidence="1 2" key="1">
    <citation type="journal article" date="2011" name="J. Bacteriol.">
        <title>Genome sequence of Brevibacillus laterosporus LMG 15441, a pathogen of invertebrates.</title>
        <authorList>
            <person name="Djukic M."/>
            <person name="Poehlein A."/>
            <person name="Thurmer A."/>
            <person name="Daniel R."/>
        </authorList>
    </citation>
    <scope>NUCLEOTIDE SEQUENCE [LARGE SCALE GENOMIC DNA]</scope>
    <source>
        <strain evidence="1 2">LMG 15441</strain>
    </source>
</reference>
<dbReference type="EMBL" id="CP007806">
    <property type="protein sequence ID" value="AIG26887.1"/>
    <property type="molecule type" value="Genomic_DNA"/>
</dbReference>
<evidence type="ECO:0000313" key="1">
    <source>
        <dbReference type="EMBL" id="AIG26887.1"/>
    </source>
</evidence>
<keyword evidence="2" id="KW-1185">Reference proteome</keyword>
<sequence length="50" mass="6205">MPMLFHYLKFDSLGHEPFCHKLYWLHPVEVEQIIEDNEKEQFIKLLRYQA</sequence>